<organism evidence="2 3">
    <name type="scientific">Rhodovarius crocodyli</name>
    <dbReference type="NCBI Taxonomy" id="1979269"/>
    <lineage>
        <taxon>Bacteria</taxon>
        <taxon>Pseudomonadati</taxon>
        <taxon>Pseudomonadota</taxon>
        <taxon>Alphaproteobacteria</taxon>
        <taxon>Acetobacterales</taxon>
        <taxon>Roseomonadaceae</taxon>
        <taxon>Rhodovarius</taxon>
    </lineage>
</organism>
<feature type="compositionally biased region" description="Gly residues" evidence="1">
    <location>
        <begin position="193"/>
        <end position="204"/>
    </location>
</feature>
<dbReference type="Gene3D" id="2.40.50.230">
    <property type="entry name" value="Gp5 N-terminal domain"/>
    <property type="match status" value="1"/>
</dbReference>
<dbReference type="AlphaFoldDB" id="A0A437MC88"/>
<feature type="region of interest" description="Disordered" evidence="1">
    <location>
        <begin position="185"/>
        <end position="204"/>
    </location>
</feature>
<comment type="caution">
    <text evidence="2">The sequence shown here is derived from an EMBL/GenBank/DDBJ whole genome shotgun (WGS) entry which is preliminary data.</text>
</comment>
<dbReference type="InterPro" id="IPR037026">
    <property type="entry name" value="Vgr_OB-fold_dom_sf"/>
</dbReference>
<evidence type="ECO:0000256" key="1">
    <source>
        <dbReference type="SAM" id="MobiDB-lite"/>
    </source>
</evidence>
<accession>A0A437MC88</accession>
<dbReference type="RefSeq" id="WP_127788747.1">
    <property type="nucleotide sequence ID" value="NZ_SACL01000006.1"/>
</dbReference>
<evidence type="ECO:0000313" key="3">
    <source>
        <dbReference type="Proteomes" id="UP000282957"/>
    </source>
</evidence>
<dbReference type="InterPro" id="IPR044033">
    <property type="entry name" value="GpV-like_apex"/>
</dbReference>
<keyword evidence="3" id="KW-1185">Reference proteome</keyword>
<name>A0A437MC88_9PROT</name>
<dbReference type="Proteomes" id="UP000282957">
    <property type="component" value="Unassembled WGS sequence"/>
</dbReference>
<gene>
    <name evidence="2" type="ORF">EOD42_16885</name>
</gene>
<protein>
    <submittedName>
        <fullName evidence="2">Uncharacterized protein</fullName>
    </submittedName>
</protein>
<reference evidence="2 3" key="1">
    <citation type="submission" date="2019-01" db="EMBL/GenBank/DDBJ databases">
        <authorList>
            <person name="Chen W.-M."/>
        </authorList>
    </citation>
    <scope>NUCLEOTIDE SEQUENCE [LARGE SCALE GENOMIC DNA]</scope>
    <source>
        <strain evidence="2 3">CCP-6</strain>
    </source>
</reference>
<dbReference type="EMBL" id="SACL01000006">
    <property type="protein sequence ID" value="RVT95259.1"/>
    <property type="molecule type" value="Genomic_DNA"/>
</dbReference>
<proteinExistence type="predicted"/>
<evidence type="ECO:0000313" key="2">
    <source>
        <dbReference type="EMBL" id="RVT95259.1"/>
    </source>
</evidence>
<dbReference type="Pfam" id="PF18946">
    <property type="entry name" value="Apex"/>
    <property type="match status" value="1"/>
</dbReference>
<sequence length="204" mass="20569">MSQSVQAEPLQRISSAEGDANAQQFLFQSLMAGTATSALVQVKAVTGGGPGQPCTVDVQPMVHQVDGAGNTVPHGIIHSLPCARIQGGAAAVIVDPVVGDIGAAIFASRDISAVKASRVPSQPGSLRRFDMADGMYFGTLLGGEVTDYVRVQAGAVAIKTTAVTIEATSVAITSDTLTHNGKDIGATHKHGGVTPGGGETGVPV</sequence>
<dbReference type="OrthoDB" id="1903830at2"/>